<gene>
    <name evidence="4" type="ORF">OVN18_01445</name>
</gene>
<evidence type="ECO:0000256" key="2">
    <source>
        <dbReference type="SAM" id="MobiDB-lite"/>
    </source>
</evidence>
<feature type="compositionally biased region" description="Pro residues" evidence="2">
    <location>
        <begin position="202"/>
        <end position="211"/>
    </location>
</feature>
<dbReference type="EMBL" id="CP113089">
    <property type="protein sequence ID" value="WAB81712.1"/>
    <property type="molecule type" value="Genomic_DNA"/>
</dbReference>
<dbReference type="SUPFAM" id="SSF49879">
    <property type="entry name" value="SMAD/FHA domain"/>
    <property type="match status" value="1"/>
</dbReference>
<dbReference type="InterPro" id="IPR000253">
    <property type="entry name" value="FHA_dom"/>
</dbReference>
<accession>A0A9E8SBM3</accession>
<evidence type="ECO:0000313" key="5">
    <source>
        <dbReference type="Proteomes" id="UP001164706"/>
    </source>
</evidence>
<dbReference type="CDD" id="cd00060">
    <property type="entry name" value="FHA"/>
    <property type="match status" value="1"/>
</dbReference>
<evidence type="ECO:0000313" key="4">
    <source>
        <dbReference type="EMBL" id="WAB81712.1"/>
    </source>
</evidence>
<protein>
    <submittedName>
        <fullName evidence="4">FHA domain-containing protein</fullName>
    </submittedName>
</protein>
<feature type="compositionally biased region" description="Low complexity" evidence="2">
    <location>
        <begin position="212"/>
        <end position="221"/>
    </location>
</feature>
<dbReference type="InterPro" id="IPR008984">
    <property type="entry name" value="SMAD_FHA_dom_sf"/>
</dbReference>
<reference evidence="4" key="1">
    <citation type="submission" date="2022-11" db="EMBL/GenBank/DDBJ databases">
        <title>Description of Microcella daejonensis nov. sp, isolated from riverside soil.</title>
        <authorList>
            <person name="Molina K.M."/>
            <person name="Kim S.B."/>
        </authorList>
    </citation>
    <scope>NUCLEOTIDE SEQUENCE</scope>
    <source>
        <strain evidence="4">MMS21-STM12</strain>
    </source>
</reference>
<dbReference type="PROSITE" id="PS50006">
    <property type="entry name" value="FHA_DOMAIN"/>
    <property type="match status" value="1"/>
</dbReference>
<feature type="region of interest" description="Disordered" evidence="2">
    <location>
        <begin position="202"/>
        <end position="227"/>
    </location>
</feature>
<dbReference type="AlphaFoldDB" id="A0A9E8SBM3"/>
<dbReference type="Gene3D" id="2.60.200.20">
    <property type="match status" value="1"/>
</dbReference>
<dbReference type="KEGG" id="mdb:OVN18_01445"/>
<dbReference type="RefSeq" id="WP_267781502.1">
    <property type="nucleotide sequence ID" value="NZ_CP113089.1"/>
</dbReference>
<proteinExistence type="predicted"/>
<name>A0A9E8SBM3_9MICO</name>
<sequence length="400" mass="39252">MSALRYESAADGLLVVAAEGSVLVVDDGARPVEVASLWAALQGRDAVADAMAALTTGGLAATPAFALLVPVDGEGARLVVRGRLVAEVVSVDGGASTIDASTVVTWAEHLLTDAVSVTVRSVSTASPSADAAMLPLASGAVRAAAVSLDLVPVDADRAAAAVVDRTVVVPHLQRDAAPAPAATAPAAAAPVVAAPVAVAAPPAPPAAPPIAAPTSGTSSSSDDLHSTRAPEHTIIPSALEAAEETAVVPPAPSAPAAPDAGDHDGLTVVASDLAALRAAAAESAPAAASGPRYVLDISSGGSAALDGSIIVGRAPSTSRVSDGRIPQLVGLPGADDISRNHVRFDLEGDSVVVTDLHSRNGTVLRAPGATPRQLRAGESSVVLGGTVVDLGGITLTVREG</sequence>
<dbReference type="Proteomes" id="UP001164706">
    <property type="component" value="Chromosome"/>
</dbReference>
<feature type="domain" description="FHA" evidence="3">
    <location>
        <begin position="309"/>
        <end position="364"/>
    </location>
</feature>
<dbReference type="Pfam" id="PF00498">
    <property type="entry name" value="FHA"/>
    <property type="match status" value="1"/>
</dbReference>
<feature type="region of interest" description="Disordered" evidence="2">
    <location>
        <begin position="242"/>
        <end position="264"/>
    </location>
</feature>
<organism evidence="4 5">
    <name type="scientific">Microcella daejeonensis</name>
    <dbReference type="NCBI Taxonomy" id="2994971"/>
    <lineage>
        <taxon>Bacteria</taxon>
        <taxon>Bacillati</taxon>
        <taxon>Actinomycetota</taxon>
        <taxon>Actinomycetes</taxon>
        <taxon>Micrococcales</taxon>
        <taxon>Microbacteriaceae</taxon>
        <taxon>Microcella</taxon>
    </lineage>
</organism>
<evidence type="ECO:0000259" key="3">
    <source>
        <dbReference type="PROSITE" id="PS50006"/>
    </source>
</evidence>
<keyword evidence="5" id="KW-1185">Reference proteome</keyword>
<keyword evidence="1" id="KW-0597">Phosphoprotein</keyword>
<evidence type="ECO:0000256" key="1">
    <source>
        <dbReference type="ARBA" id="ARBA00022553"/>
    </source>
</evidence>